<dbReference type="PROSITE" id="PS52016">
    <property type="entry name" value="TONB_DEPENDENT_REC_3"/>
    <property type="match status" value="1"/>
</dbReference>
<keyword evidence="4 7" id="KW-0812">Transmembrane</keyword>
<keyword evidence="5 7" id="KW-0472">Membrane</keyword>
<keyword evidence="3 7" id="KW-1134">Transmembrane beta strand</keyword>
<evidence type="ECO:0000256" key="7">
    <source>
        <dbReference type="PROSITE-ProRule" id="PRU01360"/>
    </source>
</evidence>
<dbReference type="Gene3D" id="2.60.40.1120">
    <property type="entry name" value="Carboxypeptidase-like, regulatory domain"/>
    <property type="match status" value="1"/>
</dbReference>
<dbReference type="InterPro" id="IPR037066">
    <property type="entry name" value="Plug_dom_sf"/>
</dbReference>
<sequence length="1149" mass="129064">MLFSLTVGTQAFAQADKKISINVQNTLVRVVLNQLQRETNLHFVYEETTIHPGQTVTLSYQNASLPKVLQDFCKQTSLRYEIKRNLILLYPEKEATGGDKKYAPVNISGTVVDENGDGLVGVSVFVPKSNNGTITDANGHFSIKAAPGEVLTFTFVGMADQMIKVTPTTKAISVKLLPATSALSEVVVTGYQTLSKERVTGAFGLISSSKLETKLQPDLKSLLEGQAAGIVIDKKGNIEIRGVSTFNAEKTPLLVVDGYPIEGKLEDLNPDNIQNITVLKDGVAASIYGSRAANGVIVITTKRGQKGKAVVSYKGSFNVTLKPDLSKLNRASSSDYIDAEIDLFNQSPDSYDPLDEGNMSRVSYLLMQAHNNKITQSEAMAEINQLRQVNGLKQIEKYMFRNQLSHQHNVAISGGENNYMYNVAANYNYKRGSFINTNEDRLILDFNNQWKPYKFLTIDLGANILYNRTNEPNTTYSALTGYSSGSDLQPYTAIVDENGKPCNVWGLSQYKVKTYQNTPGMKDWTYNPIEDVYKDAISTTNFSTRISGKLRLDIMKGLNIEVGGVWQRGNYQYKQLRQADSYAVRIAYNDATSKTNTVNHYLPDGAVINEKRNVSEDWTVRTQINYNRSFLNDKHRVTILAGNEVRRSTYDYNTMATRAGYNEVAGSFIPMNLKDFVGNVNYADMLFGSPWSPPLYKTFTNGEYTYRDNRFVSWYGNGSYEYNNKFIVSGSVRMDLTNFFGTDPKYRHKPLWSVGGTYKLANEEFFDVPWINRLNIRASYGINGNIALDEGPFLILEAGDYNQTTGGVSYKVASPPNNQLRWEKTKTTNIGLDLSFLDSRLNFSFDYYTKNSSDLLAKDAIDPTTGFASLTKNVGRIVNNGIEITVDADAIVTRNFKWNINYNFAYNHNKVKEYNVTRSYASSYTPSTGSVTVAGYPANSIWGYKFAGLNEEGATMIYNSKGDKILIGDAEIEDVYCQGSLRPKFDMSMTQSFSYKNWDLSFMLIAKLGHKYRKDAFSGSNYSNRHVGERWQKPGDEKTAIYPVLKSWNMDLFDFPYLDILVGNASYMKLRDVTLAYTFDRSLISKIHLNNARVYFQMRNLFRITAKGVDIDPEIAEVNETGYSGPTYDQGYTSLPLRPEFYIGLSFSF</sequence>
<feature type="domain" description="TonB-dependent receptor plug" evidence="8">
    <location>
        <begin position="197"/>
        <end position="296"/>
    </location>
</feature>
<dbReference type="Gene3D" id="3.55.50.30">
    <property type="match status" value="1"/>
</dbReference>
<dbReference type="SUPFAM" id="SSF56935">
    <property type="entry name" value="Porins"/>
    <property type="match status" value="1"/>
</dbReference>
<dbReference type="InterPro" id="IPR023996">
    <property type="entry name" value="TonB-dep_OMP_SusC/RagA"/>
</dbReference>
<dbReference type="InterPro" id="IPR023997">
    <property type="entry name" value="TonB-dep_OMP_SusC/RagA_CS"/>
</dbReference>
<dbReference type="EMBL" id="CP050831">
    <property type="protein sequence ID" value="QIU93648.1"/>
    <property type="molecule type" value="Genomic_DNA"/>
</dbReference>
<evidence type="ECO:0000313" key="9">
    <source>
        <dbReference type="EMBL" id="QIU93648.1"/>
    </source>
</evidence>
<dbReference type="InterPro" id="IPR012910">
    <property type="entry name" value="Plug_dom"/>
</dbReference>
<evidence type="ECO:0000256" key="5">
    <source>
        <dbReference type="ARBA" id="ARBA00023136"/>
    </source>
</evidence>
<organism evidence="9 10">
    <name type="scientific">Bacteroides faecium</name>
    <dbReference type="NCBI Taxonomy" id="2715212"/>
    <lineage>
        <taxon>Bacteria</taxon>
        <taxon>Pseudomonadati</taxon>
        <taxon>Bacteroidota</taxon>
        <taxon>Bacteroidia</taxon>
        <taxon>Bacteroidales</taxon>
        <taxon>Bacteroidaceae</taxon>
        <taxon>Bacteroides</taxon>
    </lineage>
</organism>
<dbReference type="RefSeq" id="WP_167960984.1">
    <property type="nucleotide sequence ID" value="NZ_CP050831.1"/>
</dbReference>
<evidence type="ECO:0000313" key="10">
    <source>
        <dbReference type="Proteomes" id="UP000501780"/>
    </source>
</evidence>
<reference evidence="9 10" key="1">
    <citation type="submission" date="2020-03" db="EMBL/GenBank/DDBJ databases">
        <title>Genomic analysis of Bacteroides faecium CBA7301.</title>
        <authorList>
            <person name="Kim J."/>
            <person name="Roh S.W."/>
        </authorList>
    </citation>
    <scope>NUCLEOTIDE SEQUENCE [LARGE SCALE GENOMIC DNA]</scope>
    <source>
        <strain evidence="9 10">CBA7301</strain>
    </source>
</reference>
<dbReference type="InterPro" id="IPR008969">
    <property type="entry name" value="CarboxyPept-like_regulatory"/>
</dbReference>
<evidence type="ECO:0000259" key="8">
    <source>
        <dbReference type="Pfam" id="PF07715"/>
    </source>
</evidence>
<dbReference type="Gene3D" id="2.40.170.20">
    <property type="entry name" value="TonB-dependent receptor, beta-barrel domain"/>
    <property type="match status" value="1"/>
</dbReference>
<dbReference type="InterPro" id="IPR036942">
    <property type="entry name" value="Beta-barrel_TonB_sf"/>
</dbReference>
<dbReference type="NCBIfam" id="TIGR04057">
    <property type="entry name" value="SusC_RagA_signa"/>
    <property type="match status" value="1"/>
</dbReference>
<evidence type="ECO:0000256" key="3">
    <source>
        <dbReference type="ARBA" id="ARBA00022452"/>
    </source>
</evidence>
<dbReference type="GO" id="GO:0009279">
    <property type="term" value="C:cell outer membrane"/>
    <property type="evidence" value="ECO:0007669"/>
    <property type="project" value="UniProtKB-SubCell"/>
</dbReference>
<comment type="similarity">
    <text evidence="7">Belongs to the TonB-dependent receptor family.</text>
</comment>
<comment type="subcellular location">
    <subcellularLocation>
        <location evidence="1 7">Cell outer membrane</location>
        <topology evidence="1 7">Multi-pass membrane protein</topology>
    </subcellularLocation>
</comment>
<evidence type="ECO:0000256" key="2">
    <source>
        <dbReference type="ARBA" id="ARBA00022448"/>
    </source>
</evidence>
<dbReference type="NCBIfam" id="TIGR04056">
    <property type="entry name" value="OMP_RagA_SusC"/>
    <property type="match status" value="1"/>
</dbReference>
<dbReference type="Pfam" id="PF13715">
    <property type="entry name" value="CarbopepD_reg_2"/>
    <property type="match status" value="1"/>
</dbReference>
<evidence type="ECO:0000256" key="6">
    <source>
        <dbReference type="ARBA" id="ARBA00023237"/>
    </source>
</evidence>
<proteinExistence type="inferred from homology"/>
<evidence type="ECO:0000256" key="1">
    <source>
        <dbReference type="ARBA" id="ARBA00004571"/>
    </source>
</evidence>
<dbReference type="Pfam" id="PF07715">
    <property type="entry name" value="Plug"/>
    <property type="match status" value="1"/>
</dbReference>
<gene>
    <name evidence="9" type="ORF">BacF7301_05560</name>
</gene>
<name>A0A6H0KM43_9BACE</name>
<keyword evidence="10" id="KW-1185">Reference proteome</keyword>
<dbReference type="Gene3D" id="2.170.130.10">
    <property type="entry name" value="TonB-dependent receptor, plug domain"/>
    <property type="match status" value="1"/>
</dbReference>
<protein>
    <submittedName>
        <fullName evidence="9">SusC/RagA family TonB-linked outer membrane protein</fullName>
    </submittedName>
</protein>
<keyword evidence="2 7" id="KW-0813">Transport</keyword>
<dbReference type="InterPro" id="IPR039426">
    <property type="entry name" value="TonB-dep_rcpt-like"/>
</dbReference>
<dbReference type="AlphaFoldDB" id="A0A6H0KM43"/>
<dbReference type="Proteomes" id="UP000501780">
    <property type="component" value="Chromosome"/>
</dbReference>
<dbReference type="SUPFAM" id="SSF49464">
    <property type="entry name" value="Carboxypeptidase regulatory domain-like"/>
    <property type="match status" value="1"/>
</dbReference>
<dbReference type="KEGG" id="bfc:BacF7301_05560"/>
<keyword evidence="6 7" id="KW-0998">Cell outer membrane</keyword>
<evidence type="ECO:0000256" key="4">
    <source>
        <dbReference type="ARBA" id="ARBA00022692"/>
    </source>
</evidence>
<accession>A0A6H0KM43</accession>